<gene>
    <name evidence="1" type="ORF">K1Y79_11500</name>
</gene>
<organism evidence="1 2">
    <name type="scientific">Chitinophaga rhizophila</name>
    <dbReference type="NCBI Taxonomy" id="2866212"/>
    <lineage>
        <taxon>Bacteria</taxon>
        <taxon>Pseudomonadati</taxon>
        <taxon>Bacteroidota</taxon>
        <taxon>Chitinophagia</taxon>
        <taxon>Chitinophagales</taxon>
        <taxon>Chitinophagaceae</taxon>
        <taxon>Chitinophaga</taxon>
    </lineage>
</organism>
<protein>
    <submittedName>
        <fullName evidence="1">Uncharacterized protein</fullName>
    </submittedName>
</protein>
<dbReference type="EMBL" id="JAICCF010000002">
    <property type="protein sequence ID" value="MBW8684956.1"/>
    <property type="molecule type" value="Genomic_DNA"/>
</dbReference>
<name>A0ABS7GBB2_9BACT</name>
<dbReference type="RefSeq" id="WP_220250158.1">
    <property type="nucleotide sequence ID" value="NZ_JAICCF010000002.1"/>
</dbReference>
<accession>A0ABS7GBB2</accession>
<proteinExistence type="predicted"/>
<evidence type="ECO:0000313" key="2">
    <source>
        <dbReference type="Proteomes" id="UP000812961"/>
    </source>
</evidence>
<evidence type="ECO:0000313" key="1">
    <source>
        <dbReference type="EMBL" id="MBW8684956.1"/>
    </source>
</evidence>
<reference evidence="1 2" key="1">
    <citation type="submission" date="2021-08" db="EMBL/GenBank/DDBJ databases">
        <title>The genome sequence of Chitinophaga sp. B61.</title>
        <authorList>
            <person name="Zhang X."/>
        </authorList>
    </citation>
    <scope>NUCLEOTIDE SEQUENCE [LARGE SCALE GENOMIC DNA]</scope>
    <source>
        <strain evidence="1 2">B61</strain>
    </source>
</reference>
<dbReference type="Proteomes" id="UP000812961">
    <property type="component" value="Unassembled WGS sequence"/>
</dbReference>
<keyword evidence="2" id="KW-1185">Reference proteome</keyword>
<comment type="caution">
    <text evidence="1">The sequence shown here is derived from an EMBL/GenBank/DDBJ whole genome shotgun (WGS) entry which is preliminary data.</text>
</comment>
<sequence>MGLFNWGKSKEEQQQPPAFKSELDALENRLDTFLAKMNERIDILLTGFLQEAPAIIATDDRFGQAYNRFSAAMKGQAGNMREKVQDVSENQIEPVYRQYIDTVSAGSEAYRTLYEWRNRCAEKVSIWEEQLQLRVDQATEQVEYKDYEPVFSEMMHTYYEQCKSVNCRQCGAPLHIQQVYYYTAYVTCGSCQTQNIFEPGVIARDIEHTARKLAEQRSKHFLDLSEQRRKEENEYYRQMHAIQTGLTLKELETQSGPGYQQLLVLEEKRLQAEKEAPELLDKYYRNIFDELNKLLPDLKEHHEKFFVSLQTNYQRYQSKRSTNI</sequence>